<keyword evidence="4 5" id="KW-0472">Membrane</keyword>
<dbReference type="InterPro" id="IPR004837">
    <property type="entry name" value="NaCa_Exmemb"/>
</dbReference>
<feature type="transmembrane region" description="Helical" evidence="5">
    <location>
        <begin position="283"/>
        <end position="303"/>
    </location>
</feature>
<feature type="domain" description="Sodium/calcium exchanger membrane region" evidence="6">
    <location>
        <begin position="186"/>
        <end position="331"/>
    </location>
</feature>
<dbReference type="GO" id="GO:0008273">
    <property type="term" value="F:calcium, potassium:sodium antiporter activity"/>
    <property type="evidence" value="ECO:0007669"/>
    <property type="project" value="TreeGrafter"/>
</dbReference>
<evidence type="ECO:0000256" key="1">
    <source>
        <dbReference type="ARBA" id="ARBA00004141"/>
    </source>
</evidence>
<gene>
    <name evidence="7" type="ORF">E3J33_04545</name>
</gene>
<reference evidence="7 8" key="1">
    <citation type="submission" date="2019-03" db="EMBL/GenBank/DDBJ databases">
        <title>Metabolic potential of uncultured bacteria and archaea associated with petroleum seepage in deep-sea sediments.</title>
        <authorList>
            <person name="Dong X."/>
            <person name="Hubert C."/>
        </authorList>
    </citation>
    <scope>NUCLEOTIDE SEQUENCE [LARGE SCALE GENOMIC DNA]</scope>
    <source>
        <strain evidence="7">E29_bin28</strain>
    </source>
</reference>
<feature type="transmembrane region" description="Helical" evidence="5">
    <location>
        <begin position="104"/>
        <end position="124"/>
    </location>
</feature>
<dbReference type="PANTHER" id="PTHR10846">
    <property type="entry name" value="SODIUM/POTASSIUM/CALCIUM EXCHANGER"/>
    <property type="match status" value="1"/>
</dbReference>
<keyword evidence="2 5" id="KW-0812">Transmembrane</keyword>
<dbReference type="Proteomes" id="UP000316925">
    <property type="component" value="Unassembled WGS sequence"/>
</dbReference>
<dbReference type="Pfam" id="PF01699">
    <property type="entry name" value="Na_Ca_ex"/>
    <property type="match status" value="2"/>
</dbReference>
<proteinExistence type="predicted"/>
<feature type="transmembrane region" description="Helical" evidence="5">
    <location>
        <begin position="248"/>
        <end position="271"/>
    </location>
</feature>
<dbReference type="EMBL" id="SOIJ01000259">
    <property type="protein sequence ID" value="TET91882.1"/>
    <property type="molecule type" value="Genomic_DNA"/>
</dbReference>
<name>A0A523YKJ3_UNCAE</name>
<feature type="transmembrane region" description="Helical" evidence="5">
    <location>
        <begin position="37"/>
        <end position="54"/>
    </location>
</feature>
<comment type="caution">
    <text evidence="7">The sequence shown here is derived from an EMBL/GenBank/DDBJ whole genome shotgun (WGS) entry which is preliminary data.</text>
</comment>
<evidence type="ECO:0000313" key="7">
    <source>
        <dbReference type="EMBL" id="TET91882.1"/>
    </source>
</evidence>
<dbReference type="PANTHER" id="PTHR10846:SF8">
    <property type="entry name" value="INNER MEMBRANE PROTEIN YRBG"/>
    <property type="match status" value="1"/>
</dbReference>
<feature type="domain" description="Sodium/calcium exchanger membrane region" evidence="6">
    <location>
        <begin position="10"/>
        <end position="152"/>
    </location>
</feature>
<dbReference type="InterPro" id="IPR004481">
    <property type="entry name" value="K/Na/Ca-exchanger"/>
</dbReference>
<accession>A0A523YKJ3</accession>
<evidence type="ECO:0000256" key="4">
    <source>
        <dbReference type="ARBA" id="ARBA00023136"/>
    </source>
</evidence>
<sequence>MLVWLKFSICSMAMIYAGYKLSMYGNIISEKTQITKTLMGFVLLALATSLPEFVTSGSSITVVHSPNLAAGDLFGSLFINLMIIALLDLIQGKGPLMYEARPSHILYGGLSIILMGIVCSSLILRSQLNGSLAIFGFGLDSLVLLAVYILGLRLIFTYEKKSPSPPPSEKESSPLYKGISLRSILIKFLICFVGIVFLGIWLAEIGKELVTTMGWSESLVGTSLLALSTSLPELIVTVSALKFSIDMAIGNILGSNFFDIMIIPLCDVLLGEKEFLGEISSQHIFTLMLSIILTAIVIVGLIYRSKKAFLKLGWDAIAMVATFIVGGYFLILIMRG</sequence>
<evidence type="ECO:0000256" key="3">
    <source>
        <dbReference type="ARBA" id="ARBA00022989"/>
    </source>
</evidence>
<dbReference type="GO" id="GO:0005262">
    <property type="term" value="F:calcium channel activity"/>
    <property type="evidence" value="ECO:0007669"/>
    <property type="project" value="TreeGrafter"/>
</dbReference>
<evidence type="ECO:0000259" key="6">
    <source>
        <dbReference type="Pfam" id="PF01699"/>
    </source>
</evidence>
<protein>
    <submittedName>
        <fullName evidence="7">Sodium:calcium antiporter</fullName>
    </submittedName>
</protein>
<evidence type="ECO:0000256" key="5">
    <source>
        <dbReference type="SAM" id="Phobius"/>
    </source>
</evidence>
<keyword evidence="3 5" id="KW-1133">Transmembrane helix</keyword>
<evidence type="ECO:0000256" key="2">
    <source>
        <dbReference type="ARBA" id="ARBA00022692"/>
    </source>
</evidence>
<dbReference type="AlphaFoldDB" id="A0A523YKJ3"/>
<dbReference type="InterPro" id="IPR044880">
    <property type="entry name" value="NCX_ion-bd_dom_sf"/>
</dbReference>
<feature type="transmembrane region" description="Helical" evidence="5">
    <location>
        <begin position="184"/>
        <end position="203"/>
    </location>
</feature>
<feature type="transmembrane region" description="Helical" evidence="5">
    <location>
        <begin position="74"/>
        <end position="92"/>
    </location>
</feature>
<feature type="transmembrane region" description="Helical" evidence="5">
    <location>
        <begin position="223"/>
        <end position="241"/>
    </location>
</feature>
<dbReference type="Gene3D" id="1.20.1420.30">
    <property type="entry name" value="NCX, central ion-binding region"/>
    <property type="match status" value="1"/>
</dbReference>
<comment type="subcellular location">
    <subcellularLocation>
        <location evidence="1">Membrane</location>
        <topology evidence="1">Multi-pass membrane protein</topology>
    </subcellularLocation>
</comment>
<organism evidence="7 8">
    <name type="scientific">Aerophobetes bacterium</name>
    <dbReference type="NCBI Taxonomy" id="2030807"/>
    <lineage>
        <taxon>Bacteria</taxon>
        <taxon>Candidatus Aerophobota</taxon>
    </lineage>
</organism>
<feature type="transmembrane region" description="Helical" evidence="5">
    <location>
        <begin position="312"/>
        <end position="334"/>
    </location>
</feature>
<dbReference type="GO" id="GO:0005886">
    <property type="term" value="C:plasma membrane"/>
    <property type="evidence" value="ECO:0007669"/>
    <property type="project" value="TreeGrafter"/>
</dbReference>
<feature type="transmembrane region" description="Helical" evidence="5">
    <location>
        <begin position="130"/>
        <end position="156"/>
    </location>
</feature>
<evidence type="ECO:0000313" key="8">
    <source>
        <dbReference type="Proteomes" id="UP000316925"/>
    </source>
</evidence>
<dbReference type="GO" id="GO:0006874">
    <property type="term" value="P:intracellular calcium ion homeostasis"/>
    <property type="evidence" value="ECO:0007669"/>
    <property type="project" value="TreeGrafter"/>
</dbReference>